<name>D7C5G4_STRBB</name>
<dbReference type="InterPro" id="IPR003325">
    <property type="entry name" value="TerD"/>
</dbReference>
<accession>D7C5G4</accession>
<organism evidence="4 5">
    <name type="scientific">Streptomyces bingchenggensis (strain BCW-1)</name>
    <dbReference type="NCBI Taxonomy" id="749414"/>
    <lineage>
        <taxon>Bacteria</taxon>
        <taxon>Bacillati</taxon>
        <taxon>Actinomycetota</taxon>
        <taxon>Actinomycetes</taxon>
        <taxon>Kitasatosporales</taxon>
        <taxon>Streptomycetaceae</taxon>
        <taxon>Streptomyces</taxon>
    </lineage>
</organism>
<dbReference type="STRING" id="749414.SBI_07232"/>
<dbReference type="PATRIC" id="fig|749414.3.peg.7445"/>
<evidence type="ECO:0000259" key="3">
    <source>
        <dbReference type="Pfam" id="PF02342"/>
    </source>
</evidence>
<evidence type="ECO:0000313" key="5">
    <source>
        <dbReference type="Proteomes" id="UP000000377"/>
    </source>
</evidence>
<dbReference type="InterPro" id="IPR051324">
    <property type="entry name" value="Stress/Tellurium_Resist"/>
</dbReference>
<dbReference type="PANTHER" id="PTHR32097:SF4">
    <property type="entry name" value="GENERAL STRESS PROTEIN 16U"/>
    <property type="match status" value="1"/>
</dbReference>
<dbReference type="Pfam" id="PF02342">
    <property type="entry name" value="TerD"/>
    <property type="match status" value="1"/>
</dbReference>
<feature type="region of interest" description="Disordered" evidence="2">
    <location>
        <begin position="512"/>
        <end position="531"/>
    </location>
</feature>
<dbReference type="CDD" id="cd06974">
    <property type="entry name" value="TerD_like"/>
    <property type="match status" value="1"/>
</dbReference>
<reference evidence="4 5" key="1">
    <citation type="journal article" date="2010" name="J. Bacteriol.">
        <title>Genome sequence of the milbemycin-producing bacterium Streptomyces bingchenggensis.</title>
        <authorList>
            <person name="Wang X.J."/>
            <person name="Yan Y.J."/>
            <person name="Zhang B."/>
            <person name="An J."/>
            <person name="Wang J.J."/>
            <person name="Tian J."/>
            <person name="Jiang L."/>
            <person name="Chen Y.H."/>
            <person name="Huang S.X."/>
            <person name="Yin M."/>
            <person name="Zhang J."/>
            <person name="Gao A.L."/>
            <person name="Liu C.X."/>
            <person name="Zhu Z.X."/>
            <person name="Xiang W.S."/>
        </authorList>
    </citation>
    <scope>NUCLEOTIDE SEQUENCE [LARGE SCALE GENOMIC DNA]</scope>
    <source>
        <strain evidence="4 5">BCW-1</strain>
    </source>
</reference>
<feature type="domain" description="TerD" evidence="3">
    <location>
        <begin position="27"/>
        <end position="159"/>
    </location>
</feature>
<protein>
    <submittedName>
        <fullName evidence="4">Resistance protein</fullName>
    </submittedName>
</protein>
<dbReference type="eggNOG" id="COG2310">
    <property type="taxonomic scope" value="Bacteria"/>
</dbReference>
<dbReference type="KEGG" id="sbh:SBI_07232"/>
<evidence type="ECO:0000256" key="2">
    <source>
        <dbReference type="SAM" id="MobiDB-lite"/>
    </source>
</evidence>
<dbReference type="Proteomes" id="UP000000377">
    <property type="component" value="Chromosome"/>
</dbReference>
<dbReference type="Gene3D" id="2.60.60.30">
    <property type="entry name" value="sav2460 like domains"/>
    <property type="match status" value="1"/>
</dbReference>
<gene>
    <name evidence="4" type="ordered locus">SBI_07232</name>
</gene>
<dbReference type="AlphaFoldDB" id="D7C5G4"/>
<dbReference type="EMBL" id="CP002047">
    <property type="protein sequence ID" value="ADI10352.1"/>
    <property type="molecule type" value="Genomic_DNA"/>
</dbReference>
<feature type="region of interest" description="Disordered" evidence="2">
    <location>
        <begin position="161"/>
        <end position="271"/>
    </location>
</feature>
<feature type="compositionally biased region" description="Low complexity" evidence="2">
    <location>
        <begin position="180"/>
        <end position="258"/>
    </location>
</feature>
<sequence length="531" mass="54902">MTMGEVVKGGNAFVPSVPLRIAVRNGLDASAWLLTQDGRVRGDADVVFHGAPAHPSGAVWLAGGEDGTVWLEVGLTAIEEEIVRVLVAGSTDGGAIRDVTGPSVEAFAPDGTSVARYDVTDGGGETAMVLAELYRRAGGWKFRAVGQGYLDGLTGLAGDHGVDVAADDGPRPEPMPAAPHPAAAPAAPHPAAAPAAPHPAAAPAAPHPAAAPAAPHPAAAPAAPHPAAAPAAPHPAAAPAAPHPAAAPAAPHPAAAPAAPHPAAAPTPTVAVPQPVPAPPVAQPVIPGPILPADWSFGAVFEPYEQYGRDNDVITVDGLPPGPVIVELTLEGGGYTGLWTLDKRNKQKDNLVNSTEHAFRGRLLTVVPERAPLRLRLQADGPWQLRVLPLVAGRRLTEEWLEWGGPDVLLHTAGTADLAIRYRGDDNLIVHLYELAGHEDPTTLPSYENAVNEIGKRRETVPLPEGPVIVHLEMADGPWQARLKGLLPHSGPATPPMQVPVASVTAAAPIPAPGKVSEPRKVRDWLRRGRR</sequence>
<comment type="similarity">
    <text evidence="1">Belongs to the CAPAB/TerDEXZ family.</text>
</comment>
<keyword evidence="5" id="KW-1185">Reference proteome</keyword>
<evidence type="ECO:0000256" key="1">
    <source>
        <dbReference type="ARBA" id="ARBA00008775"/>
    </source>
</evidence>
<dbReference type="PANTHER" id="PTHR32097">
    <property type="entry name" value="CAMP-BINDING PROTEIN 1-RELATED"/>
    <property type="match status" value="1"/>
</dbReference>
<evidence type="ECO:0000313" key="4">
    <source>
        <dbReference type="EMBL" id="ADI10352.1"/>
    </source>
</evidence>
<dbReference type="HOGENOM" id="CLU_590410_0_0_11"/>
<proteinExistence type="inferred from homology"/>
<feature type="compositionally biased region" description="Basic and acidic residues" evidence="2">
    <location>
        <begin position="517"/>
        <end position="531"/>
    </location>
</feature>